<organism evidence="3 5">
    <name type="scientific">Acetivibrio saccincola</name>
    <dbReference type="NCBI Taxonomy" id="1677857"/>
    <lineage>
        <taxon>Bacteria</taxon>
        <taxon>Bacillati</taxon>
        <taxon>Bacillota</taxon>
        <taxon>Clostridia</taxon>
        <taxon>Eubacteriales</taxon>
        <taxon>Oscillospiraceae</taxon>
        <taxon>Acetivibrio</taxon>
    </lineage>
</organism>
<dbReference type="RefSeq" id="WP_101300743.1">
    <property type="nucleotide sequence ID" value="NZ_CP025197.1"/>
</dbReference>
<accession>A0A2K9EB83</accession>
<feature type="coiled-coil region" evidence="2">
    <location>
        <begin position="42"/>
        <end position="93"/>
    </location>
</feature>
<dbReference type="EMBL" id="CP025197">
    <property type="protein sequence ID" value="AUG57414.1"/>
    <property type="molecule type" value="Genomic_DNA"/>
</dbReference>
<dbReference type="Pfam" id="PF05949">
    <property type="entry name" value="DUF881"/>
    <property type="match status" value="1"/>
</dbReference>
<keyword evidence="2" id="KW-0175">Coiled coil</keyword>
<evidence type="ECO:0000313" key="5">
    <source>
        <dbReference type="Proteomes" id="UP000233534"/>
    </source>
</evidence>
<evidence type="ECO:0000313" key="3">
    <source>
        <dbReference type="EMBL" id="AUG57414.1"/>
    </source>
</evidence>
<dbReference type="EMBL" id="NEMB01000003">
    <property type="protein sequence ID" value="PQQ67341.1"/>
    <property type="molecule type" value="Genomic_DNA"/>
</dbReference>
<evidence type="ECO:0000313" key="6">
    <source>
        <dbReference type="Proteomes" id="UP000239720"/>
    </source>
</evidence>
<evidence type="ECO:0008006" key="7">
    <source>
        <dbReference type="Google" id="ProtNLM"/>
    </source>
</evidence>
<reference evidence="4 6" key="2">
    <citation type="journal article" date="2018" name="Syst. Appl. Microbiol.">
        <title>Characterization and high-quality draft genome sequence of Herbivorax saccincola A7, an anaerobic, alkaliphilic, thermophilic, cellulolytic, and xylanolytic bacterium.</title>
        <authorList>
            <person name="Aikawa S."/>
            <person name="Baramee S."/>
            <person name="Sermsathanaswadi J."/>
            <person name="Thianheng P."/>
            <person name="Tachaapaikoon C."/>
            <person name="Shikata A."/>
            <person name="Waeonukul R."/>
            <person name="Pason P."/>
            <person name="Ratanakhanokchai K."/>
            <person name="Kosugi A."/>
        </authorList>
    </citation>
    <scope>NUCLEOTIDE SEQUENCE [LARGE SCALE GENOMIC DNA]</scope>
    <source>
        <strain evidence="4 6">A7</strain>
    </source>
</reference>
<dbReference type="Proteomes" id="UP000239720">
    <property type="component" value="Unassembled WGS sequence"/>
</dbReference>
<dbReference type="OrthoDB" id="9776196at2"/>
<reference evidence="3 5" key="1">
    <citation type="submission" date="2017-12" db="EMBL/GenBank/DDBJ databases">
        <title>Complete genome sequence of Herbivorax saccincola GGR1, a novel Cellulosome-producing hydrolytic bacterium in a thermophilic biogas plant, established by Illumina and Nanopore MinION sequencing.</title>
        <authorList>
            <person name="Pechtl A."/>
            <person name="Ruckert C."/>
            <person name="Koeck D.E."/>
            <person name="Maus I."/>
            <person name="Winkler A."/>
            <person name="Kalinowski J."/>
            <person name="Puhler A."/>
            <person name="Schwarz W.W."/>
            <person name="Zverlov V.V."/>
            <person name="Schluter A."/>
            <person name="Liebl W."/>
        </authorList>
    </citation>
    <scope>NUCLEOTIDE SEQUENCE [LARGE SCALE GENOMIC DNA]</scope>
    <source>
        <strain evidence="3">GGR1</strain>
        <strain evidence="5">SR1</strain>
    </source>
</reference>
<dbReference type="Gene3D" id="3.30.70.1880">
    <property type="entry name" value="Protein of unknown function DUF881"/>
    <property type="match status" value="1"/>
</dbReference>
<sequence>MKRVARSISLTIVCLILGTMLSWQYKSISSSKASTAIQNERLEDVRSQLIEERKINEGLRNRNEELQAQLSEYKEAIDDIEKLEQTIIREKERAELIAGLVDVKGAGVVVTIDGDVSVWARRPGGLIDLINELKAAEAQAISIQDERIVAMTEIKIIDISEIHNVNKWIINGRNFSPPFTIKAIGDPDKLDNSLHMIGGILEVLRRSGYRISVEKKDEIIIPAVRDDGSVLKYNLLKPVEE</sequence>
<keyword evidence="5" id="KW-1185">Reference proteome</keyword>
<evidence type="ECO:0000256" key="1">
    <source>
        <dbReference type="ARBA" id="ARBA00009108"/>
    </source>
</evidence>
<evidence type="ECO:0000256" key="2">
    <source>
        <dbReference type="SAM" id="Coils"/>
    </source>
</evidence>
<dbReference type="AlphaFoldDB" id="A0A2K9EB83"/>
<dbReference type="InterPro" id="IPR010273">
    <property type="entry name" value="DUF881"/>
</dbReference>
<gene>
    <name evidence="4" type="ORF">B9R14_11660</name>
    <name evidence="3" type="ORF">HVS_07495</name>
</gene>
<dbReference type="Proteomes" id="UP000233534">
    <property type="component" value="Chromosome"/>
</dbReference>
<dbReference type="PANTHER" id="PTHR37313">
    <property type="entry name" value="UPF0749 PROTEIN RV1825"/>
    <property type="match status" value="1"/>
</dbReference>
<name>A0A2K9EB83_9FIRM</name>
<dbReference type="KEGG" id="hsc:HVS_07495"/>
<proteinExistence type="inferred from homology"/>
<dbReference type="PANTHER" id="PTHR37313:SF2">
    <property type="entry name" value="UPF0749 PROTEIN YLXX"/>
    <property type="match status" value="1"/>
</dbReference>
<comment type="similarity">
    <text evidence="1">Belongs to the UPF0749 family.</text>
</comment>
<protein>
    <recommendedName>
        <fullName evidence="7">DUF881 domain-containing protein</fullName>
    </recommendedName>
</protein>
<evidence type="ECO:0000313" key="4">
    <source>
        <dbReference type="EMBL" id="PQQ67341.1"/>
    </source>
</evidence>